<evidence type="ECO:0000313" key="4">
    <source>
        <dbReference type="Proteomes" id="UP001374803"/>
    </source>
</evidence>
<evidence type="ECO:0000313" key="3">
    <source>
        <dbReference type="EMBL" id="WXB06157.1"/>
    </source>
</evidence>
<keyword evidence="4" id="KW-1185">Reference proteome</keyword>
<sequence length="137" mass="15401">MNAAPSKVWDALTNPDSIARWMHDSELTVTSDWRAGAAIAFRGNLHGIDFANKGTIRRFETERAFEYDYWSTLSASKLPDAPENYTTVSFQLTPTETGTALALTLSDFPDSSVYHHAKLYWGVTLDVLKAFCEEHRP</sequence>
<dbReference type="InterPro" id="IPR013538">
    <property type="entry name" value="ASHA1/2-like_C"/>
</dbReference>
<name>A0ABZ2L5D7_9BACT</name>
<dbReference type="EMBL" id="CP089983">
    <property type="protein sequence ID" value="WXB06157.1"/>
    <property type="molecule type" value="Genomic_DNA"/>
</dbReference>
<gene>
    <name evidence="3" type="ORF">LVJ94_02625</name>
</gene>
<dbReference type="InterPro" id="IPR023393">
    <property type="entry name" value="START-like_dom_sf"/>
</dbReference>
<reference evidence="3" key="1">
    <citation type="submission" date="2021-12" db="EMBL/GenBank/DDBJ databases">
        <title>Discovery of the Pendulisporaceae a myxobacterial family with distinct sporulation behavior and unique specialized metabolism.</title>
        <authorList>
            <person name="Garcia R."/>
            <person name="Popoff A."/>
            <person name="Bader C.D."/>
            <person name="Loehr J."/>
            <person name="Walesch S."/>
            <person name="Walt C."/>
            <person name="Boldt J."/>
            <person name="Bunk B."/>
            <person name="Haeckl F.J.F.P.J."/>
            <person name="Gunesch A.P."/>
            <person name="Birkelbach J."/>
            <person name="Nuebel U."/>
            <person name="Pietschmann T."/>
            <person name="Bach T."/>
            <person name="Mueller R."/>
        </authorList>
    </citation>
    <scope>NUCLEOTIDE SEQUENCE</scope>
    <source>
        <strain evidence="3">MSr11367</strain>
    </source>
</reference>
<organism evidence="3 4">
    <name type="scientific">Pendulispora rubella</name>
    <dbReference type="NCBI Taxonomy" id="2741070"/>
    <lineage>
        <taxon>Bacteria</taxon>
        <taxon>Pseudomonadati</taxon>
        <taxon>Myxococcota</taxon>
        <taxon>Myxococcia</taxon>
        <taxon>Myxococcales</taxon>
        <taxon>Sorangiineae</taxon>
        <taxon>Pendulisporaceae</taxon>
        <taxon>Pendulispora</taxon>
    </lineage>
</organism>
<dbReference type="Proteomes" id="UP001374803">
    <property type="component" value="Chromosome"/>
</dbReference>
<dbReference type="SUPFAM" id="SSF55961">
    <property type="entry name" value="Bet v1-like"/>
    <property type="match status" value="1"/>
</dbReference>
<dbReference type="CDD" id="cd07814">
    <property type="entry name" value="SRPBCC_CalC_Aha1-like"/>
    <property type="match status" value="1"/>
</dbReference>
<proteinExistence type="inferred from homology"/>
<accession>A0ABZ2L5D7</accession>
<dbReference type="Gene3D" id="3.30.530.20">
    <property type="match status" value="1"/>
</dbReference>
<dbReference type="Pfam" id="PF08327">
    <property type="entry name" value="AHSA1"/>
    <property type="match status" value="1"/>
</dbReference>
<feature type="domain" description="Activator of Hsp90 ATPase homologue 1/2-like C-terminal" evidence="2">
    <location>
        <begin position="2"/>
        <end position="131"/>
    </location>
</feature>
<comment type="similarity">
    <text evidence="1">Belongs to the AHA1 family.</text>
</comment>
<protein>
    <submittedName>
        <fullName evidence="3">SRPBCC domain-containing protein</fullName>
    </submittedName>
</protein>
<evidence type="ECO:0000256" key="1">
    <source>
        <dbReference type="ARBA" id="ARBA00006817"/>
    </source>
</evidence>
<evidence type="ECO:0000259" key="2">
    <source>
        <dbReference type="Pfam" id="PF08327"/>
    </source>
</evidence>